<name>A0A3B0Y2I7_9ZZZZ</name>
<protein>
    <submittedName>
        <fullName evidence="2">Sulfur oxidation protein SoxZ</fullName>
    </submittedName>
</protein>
<dbReference type="AlphaFoldDB" id="A0A3B0Y2I7"/>
<sequence length="103" mass="11281">MAKHRARATNKSGVTTVKAIINHPMETGFRKNKATGKKVPAHFIQELTVKHNGKTVLTALMGPAVSKNPLLHFTFKGGKSGDKIDISWNDNKNMKDSLSTAIR</sequence>
<reference evidence="2" key="1">
    <citation type="submission" date="2018-06" db="EMBL/GenBank/DDBJ databases">
        <authorList>
            <person name="Zhirakovskaya E."/>
        </authorList>
    </citation>
    <scope>NUCLEOTIDE SEQUENCE</scope>
</reference>
<dbReference type="InterPro" id="IPR014880">
    <property type="entry name" value="SoxZ_dom"/>
</dbReference>
<feature type="domain" description="Sulphur oxidation protein SoxZ" evidence="1">
    <location>
        <begin position="7"/>
        <end position="98"/>
    </location>
</feature>
<dbReference type="InterPro" id="IPR013783">
    <property type="entry name" value="Ig-like_fold"/>
</dbReference>
<dbReference type="Pfam" id="PF08770">
    <property type="entry name" value="SoxZ"/>
    <property type="match status" value="1"/>
</dbReference>
<evidence type="ECO:0000259" key="1">
    <source>
        <dbReference type="Pfam" id="PF08770"/>
    </source>
</evidence>
<dbReference type="InterPro" id="IPR014756">
    <property type="entry name" value="Ig_E-set"/>
</dbReference>
<dbReference type="Gene3D" id="2.60.40.10">
    <property type="entry name" value="Immunoglobulins"/>
    <property type="match status" value="1"/>
</dbReference>
<dbReference type="SUPFAM" id="SSF81296">
    <property type="entry name" value="E set domains"/>
    <property type="match status" value="1"/>
</dbReference>
<dbReference type="InterPro" id="IPR030995">
    <property type="entry name" value="SoxZ"/>
</dbReference>
<proteinExistence type="predicted"/>
<organism evidence="2">
    <name type="scientific">hydrothermal vent metagenome</name>
    <dbReference type="NCBI Taxonomy" id="652676"/>
    <lineage>
        <taxon>unclassified sequences</taxon>
        <taxon>metagenomes</taxon>
        <taxon>ecological metagenomes</taxon>
    </lineage>
</organism>
<dbReference type="EMBL" id="UOFL01000072">
    <property type="protein sequence ID" value="VAW74895.1"/>
    <property type="molecule type" value="Genomic_DNA"/>
</dbReference>
<dbReference type="NCBIfam" id="TIGR04490">
    <property type="entry name" value="SoxZ_true"/>
    <property type="match status" value="1"/>
</dbReference>
<evidence type="ECO:0000313" key="2">
    <source>
        <dbReference type="EMBL" id="VAW74895.1"/>
    </source>
</evidence>
<gene>
    <name evidence="2" type="ORF">MNBD_GAMMA12-2441</name>
</gene>
<accession>A0A3B0Y2I7</accession>